<dbReference type="AlphaFoldDB" id="A0A0M8QM02"/>
<dbReference type="SUPFAM" id="SSF55729">
    <property type="entry name" value="Acyl-CoA N-acyltransferases (Nat)"/>
    <property type="match status" value="1"/>
</dbReference>
<dbReference type="RefSeq" id="WP_030836302.1">
    <property type="nucleotide sequence ID" value="NZ_JBFBKA010000053.1"/>
</dbReference>
<dbReference type="Proteomes" id="UP000037773">
    <property type="component" value="Unassembled WGS sequence"/>
</dbReference>
<dbReference type="EMBL" id="LGCN01000242">
    <property type="protein sequence ID" value="KOT30284.1"/>
    <property type="molecule type" value="Genomic_DNA"/>
</dbReference>
<name>A0A0M8QM02_9ACTN</name>
<evidence type="ECO:0000313" key="1">
    <source>
        <dbReference type="EMBL" id="KOT30284.1"/>
    </source>
</evidence>
<dbReference type="GO" id="GO:0016740">
    <property type="term" value="F:transferase activity"/>
    <property type="evidence" value="ECO:0007669"/>
    <property type="project" value="UniProtKB-KW"/>
</dbReference>
<gene>
    <name evidence="1" type="ORF">ADK41_33065</name>
</gene>
<protein>
    <submittedName>
        <fullName evidence="1">Acetyltransferase-like protein</fullName>
    </submittedName>
</protein>
<dbReference type="Gene3D" id="3.40.630.30">
    <property type="match status" value="1"/>
</dbReference>
<organism evidence="1 2">
    <name type="scientific">Streptomyces caelestis</name>
    <dbReference type="NCBI Taxonomy" id="36816"/>
    <lineage>
        <taxon>Bacteria</taxon>
        <taxon>Bacillati</taxon>
        <taxon>Actinomycetota</taxon>
        <taxon>Actinomycetes</taxon>
        <taxon>Kitasatosporales</taxon>
        <taxon>Streptomycetaceae</taxon>
        <taxon>Streptomyces</taxon>
    </lineage>
</organism>
<reference evidence="1 2" key="1">
    <citation type="submission" date="2015-07" db="EMBL/GenBank/DDBJ databases">
        <authorList>
            <person name="Noorani M."/>
        </authorList>
    </citation>
    <scope>NUCLEOTIDE SEQUENCE [LARGE SCALE GENOMIC DNA]</scope>
    <source>
        <strain evidence="1 2">NRRL B-24567</strain>
    </source>
</reference>
<keyword evidence="2" id="KW-1185">Reference proteome</keyword>
<keyword evidence="1" id="KW-0808">Transferase</keyword>
<evidence type="ECO:0000313" key="2">
    <source>
        <dbReference type="Proteomes" id="UP000037773"/>
    </source>
</evidence>
<accession>A0A0M8QM02</accession>
<dbReference type="OrthoDB" id="342444at2"/>
<sequence>MNGDLAITTLAERPELRASLWSMPHTWPAFMEHELVGGDATEWIAAEFPQHVLVATGPEGDLVARALSVPFALGAEGRRELPATGWDRTLRWALTDLRHGRTPDTVSAIDMTVATGAQRRGIAGRMVSALRDNARAGGFKELVAPARPSAKHLEPDTPMAAYAVRARREDGLPHDPWLRVHARAGGAVESVAPASRTVVGSLGQWRRWTGLPFDSEGPVTVPGALVPVLCSLRHEHAVYCEPNVWVRYRL</sequence>
<proteinExistence type="predicted"/>
<dbReference type="InterPro" id="IPR016181">
    <property type="entry name" value="Acyl_CoA_acyltransferase"/>
</dbReference>
<dbReference type="PATRIC" id="fig|36816.3.peg.7185"/>
<comment type="caution">
    <text evidence="1">The sequence shown here is derived from an EMBL/GenBank/DDBJ whole genome shotgun (WGS) entry which is preliminary data.</text>
</comment>